<accession>A1B8G9</accession>
<evidence type="ECO:0000256" key="1">
    <source>
        <dbReference type="SAM" id="MobiDB-lite"/>
    </source>
</evidence>
<dbReference type="HOGENOM" id="CLU_1676171_0_0_5"/>
<dbReference type="Proteomes" id="UP000000361">
    <property type="component" value="Chromosome 2"/>
</dbReference>
<dbReference type="InterPro" id="IPR001387">
    <property type="entry name" value="Cro/C1-type_HTH"/>
</dbReference>
<dbReference type="AlphaFoldDB" id="A1B8G9"/>
<sequence>MGAMCAICAHYSSAYCAQTRPAFSCDATSMSDQQVTYALRALREGAKVGVREMARRLGISPNSYTHYENPNRFKDPYLPMHWAERFADALEPDGVPRDAVLALAGVSDVPSEESLDARLSKLPADRRQRVLQYLADQEALHERENPARDADTKEAGQ</sequence>
<keyword evidence="4" id="KW-1185">Reference proteome</keyword>
<protein>
    <submittedName>
        <fullName evidence="3">Putative transcriptional regulator, XRE family</fullName>
    </submittedName>
</protein>
<dbReference type="EnsemblBacteria" id="ABL71813">
    <property type="protein sequence ID" value="ABL71813"/>
    <property type="gene ID" value="Pden_3746"/>
</dbReference>
<dbReference type="EMBL" id="CP000490">
    <property type="protein sequence ID" value="ABL71813.1"/>
    <property type="molecule type" value="Genomic_DNA"/>
</dbReference>
<evidence type="ECO:0000313" key="4">
    <source>
        <dbReference type="Proteomes" id="UP000000361"/>
    </source>
</evidence>
<dbReference type="Gene3D" id="1.10.260.40">
    <property type="entry name" value="lambda repressor-like DNA-binding domains"/>
    <property type="match status" value="1"/>
</dbReference>
<dbReference type="SUPFAM" id="SSF47413">
    <property type="entry name" value="lambda repressor-like DNA-binding domains"/>
    <property type="match status" value="1"/>
</dbReference>
<dbReference type="STRING" id="318586.Pden_3746"/>
<feature type="domain" description="HTH cro/C1-type" evidence="2">
    <location>
        <begin position="39"/>
        <end position="69"/>
    </location>
</feature>
<dbReference type="GO" id="GO:0003677">
    <property type="term" value="F:DNA binding"/>
    <property type="evidence" value="ECO:0007669"/>
    <property type="project" value="InterPro"/>
</dbReference>
<evidence type="ECO:0000259" key="2">
    <source>
        <dbReference type="PROSITE" id="PS50943"/>
    </source>
</evidence>
<reference evidence="4" key="1">
    <citation type="submission" date="2006-12" db="EMBL/GenBank/DDBJ databases">
        <title>Complete sequence of chromosome 2 of Paracoccus denitrificans PD1222.</title>
        <authorList>
            <person name="Copeland A."/>
            <person name="Lucas S."/>
            <person name="Lapidus A."/>
            <person name="Barry K."/>
            <person name="Detter J.C."/>
            <person name="Glavina del Rio T."/>
            <person name="Hammon N."/>
            <person name="Israni S."/>
            <person name="Dalin E."/>
            <person name="Tice H."/>
            <person name="Pitluck S."/>
            <person name="Munk A.C."/>
            <person name="Brettin T."/>
            <person name="Bruce D."/>
            <person name="Han C."/>
            <person name="Tapia R."/>
            <person name="Gilna P."/>
            <person name="Schmutz J."/>
            <person name="Larimer F."/>
            <person name="Land M."/>
            <person name="Hauser L."/>
            <person name="Kyrpides N."/>
            <person name="Lykidis A."/>
            <person name="Spiro S."/>
            <person name="Richardson D.J."/>
            <person name="Moir J.W.B."/>
            <person name="Ferguson S.J."/>
            <person name="van Spanning R.J.M."/>
            <person name="Richardson P."/>
        </authorList>
    </citation>
    <scope>NUCLEOTIDE SEQUENCE [LARGE SCALE GENOMIC DNA]</scope>
    <source>
        <strain evidence="4">Pd 1222</strain>
    </source>
</reference>
<dbReference type="Pfam" id="PF12844">
    <property type="entry name" value="HTH_19"/>
    <property type="match status" value="1"/>
</dbReference>
<gene>
    <name evidence="3" type="ordered locus">Pden_3746</name>
</gene>
<dbReference type="PROSITE" id="PS50943">
    <property type="entry name" value="HTH_CROC1"/>
    <property type="match status" value="1"/>
</dbReference>
<feature type="compositionally biased region" description="Basic and acidic residues" evidence="1">
    <location>
        <begin position="138"/>
        <end position="157"/>
    </location>
</feature>
<name>A1B8G9_PARDP</name>
<proteinExistence type="predicted"/>
<dbReference type="CDD" id="cd00093">
    <property type="entry name" value="HTH_XRE"/>
    <property type="match status" value="1"/>
</dbReference>
<organism evidence="3 4">
    <name type="scientific">Paracoccus denitrificans (strain Pd 1222)</name>
    <dbReference type="NCBI Taxonomy" id="318586"/>
    <lineage>
        <taxon>Bacteria</taxon>
        <taxon>Pseudomonadati</taxon>
        <taxon>Pseudomonadota</taxon>
        <taxon>Alphaproteobacteria</taxon>
        <taxon>Rhodobacterales</taxon>
        <taxon>Paracoccaceae</taxon>
        <taxon>Paracoccus</taxon>
    </lineage>
</organism>
<dbReference type="KEGG" id="pde:Pden_3746"/>
<evidence type="ECO:0000313" key="3">
    <source>
        <dbReference type="EMBL" id="ABL71813.1"/>
    </source>
</evidence>
<feature type="region of interest" description="Disordered" evidence="1">
    <location>
        <begin position="137"/>
        <end position="157"/>
    </location>
</feature>
<dbReference type="InterPro" id="IPR010982">
    <property type="entry name" value="Lambda_DNA-bd_dom_sf"/>
</dbReference>